<reference evidence="1 2" key="1">
    <citation type="submission" date="2020-01" db="EMBL/GenBank/DDBJ databases">
        <title>Genomes of bacteria type strains.</title>
        <authorList>
            <person name="Chen J."/>
            <person name="Zhu S."/>
            <person name="Yang J."/>
        </authorList>
    </citation>
    <scope>NUCLEOTIDE SEQUENCE [LARGE SCALE GENOMIC DNA]</scope>
    <source>
        <strain evidence="1 2">LMG 22958</strain>
    </source>
</reference>
<dbReference type="EMBL" id="JAAAWP010000007">
    <property type="protein sequence ID" value="NDW22250.1"/>
    <property type="molecule type" value="Genomic_DNA"/>
</dbReference>
<evidence type="ECO:0000313" key="1">
    <source>
        <dbReference type="EMBL" id="NDW22250.1"/>
    </source>
</evidence>
<dbReference type="Proteomes" id="UP000478837">
    <property type="component" value="Unassembled WGS sequence"/>
</dbReference>
<name>A0A6L9MX52_9ALTE</name>
<sequence length="116" mass="13080">MSSIHPMLEKNTFQRLEASLASIKEQKKLFILTDEHGCVMLTTDEDDGVPVWPEAELALLWATDDWSHCEAMALTTDEFLTKWVPGMSQDNLMVIVCPVPEEEGEVITPQEFAQSL</sequence>
<gene>
    <name evidence="1" type="ORF">GTW09_12005</name>
</gene>
<comment type="caution">
    <text evidence="1">The sequence shown here is derived from an EMBL/GenBank/DDBJ whole genome shotgun (WGS) entry which is preliminary data.</text>
</comment>
<accession>A0A6L9MX52</accession>
<organism evidence="1 2">
    <name type="scientific">Alteromonas hispanica</name>
    <dbReference type="NCBI Taxonomy" id="315421"/>
    <lineage>
        <taxon>Bacteria</taxon>
        <taxon>Pseudomonadati</taxon>
        <taxon>Pseudomonadota</taxon>
        <taxon>Gammaproteobacteria</taxon>
        <taxon>Alteromonadales</taxon>
        <taxon>Alteromonadaceae</taxon>
        <taxon>Alteromonas/Salinimonas group</taxon>
        <taxon>Alteromonas</taxon>
    </lineage>
</organism>
<dbReference type="RefSeq" id="WP_071979863.1">
    <property type="nucleotide sequence ID" value="NZ_JAAAWP010000007.1"/>
</dbReference>
<proteinExistence type="predicted"/>
<dbReference type="InterPro" id="IPR021284">
    <property type="entry name" value="DUF2750"/>
</dbReference>
<dbReference type="Pfam" id="PF11042">
    <property type="entry name" value="DUF2750"/>
    <property type="match status" value="1"/>
</dbReference>
<dbReference type="AlphaFoldDB" id="A0A6L9MX52"/>
<protein>
    <submittedName>
        <fullName evidence="1">DUF2750 domain-containing protein</fullName>
    </submittedName>
</protein>
<evidence type="ECO:0000313" key="2">
    <source>
        <dbReference type="Proteomes" id="UP000478837"/>
    </source>
</evidence>
<keyword evidence="2" id="KW-1185">Reference proteome</keyword>